<dbReference type="InterPro" id="IPR002781">
    <property type="entry name" value="TM_pro_TauE-like"/>
</dbReference>
<evidence type="ECO:0000256" key="3">
    <source>
        <dbReference type="ARBA" id="ARBA00022989"/>
    </source>
</evidence>
<accession>A0A0P1LWD9</accession>
<evidence type="ECO:0000256" key="4">
    <source>
        <dbReference type="ARBA" id="ARBA00023136"/>
    </source>
</evidence>
<evidence type="ECO:0000256" key="5">
    <source>
        <dbReference type="RuleBase" id="RU363041"/>
    </source>
</evidence>
<dbReference type="Proteomes" id="UP000182011">
    <property type="component" value="Unassembled WGS sequence"/>
</dbReference>
<evidence type="ECO:0000313" key="8">
    <source>
        <dbReference type="Proteomes" id="UP000182011"/>
    </source>
</evidence>
<accession>A0A0P1NTT9</accession>
<feature type="transmembrane region" description="Helical" evidence="5">
    <location>
        <begin position="95"/>
        <end position="118"/>
    </location>
</feature>
<dbReference type="OrthoDB" id="560496at2"/>
<feature type="transmembrane region" description="Helical" evidence="5">
    <location>
        <begin position="169"/>
        <end position="186"/>
    </location>
</feature>
<accession>A0A0N7MUP7</accession>
<accession>A0A0P1M2A7</accession>
<sequence>MIYLYPLFFLFAFLYSIVGLGGGSAYTALLGISGIDYRFIPSTSLFLNVIVTLIGFLNYRVHIDFKKRKIFLILLYAFAIFGVTLGSQVDLGKKLFFTVLGITLLISSLISIFRDVLLKDKERELEMKSYILVLIFGFLFGFLGGLVGIGGGIFLSPILLIAGFPVKEIAGITSLYIFLNSSFGFISHFLRGNINPNIILPLSLFVLTGSLLGSFLGSFKFKPILIKRILTLIILAIGGRILWQGIT</sequence>
<evidence type="ECO:0000313" key="7">
    <source>
        <dbReference type="EMBL" id="CUU08543.1"/>
    </source>
</evidence>
<keyword evidence="2 5" id="KW-0812">Transmembrane</keyword>
<evidence type="ECO:0000313" key="6">
    <source>
        <dbReference type="EMBL" id="CUS85928.1"/>
    </source>
</evidence>
<accession>A0A0N7MTZ6</accession>
<dbReference type="InterPro" id="IPR051598">
    <property type="entry name" value="TSUP/Inactive_protease-like"/>
</dbReference>
<dbReference type="PANTHER" id="PTHR43701">
    <property type="entry name" value="MEMBRANE TRANSPORTER PROTEIN MJ0441-RELATED"/>
    <property type="match status" value="1"/>
</dbReference>
<evidence type="ECO:0000313" key="9">
    <source>
        <dbReference type="Proteomes" id="UP000182200"/>
    </source>
</evidence>
<keyword evidence="9" id="KW-1185">Reference proteome</keyword>
<keyword evidence="5" id="KW-1003">Cell membrane</keyword>
<dbReference type="GO" id="GO:0005886">
    <property type="term" value="C:plasma membrane"/>
    <property type="evidence" value="ECO:0007669"/>
    <property type="project" value="UniProtKB-SubCell"/>
</dbReference>
<evidence type="ECO:0000256" key="1">
    <source>
        <dbReference type="ARBA" id="ARBA00004141"/>
    </source>
</evidence>
<feature type="transmembrane region" description="Helical" evidence="5">
    <location>
        <begin position="225"/>
        <end position="243"/>
    </location>
</feature>
<accession>A0A0S4NEJ3</accession>
<dbReference type="Pfam" id="PF01925">
    <property type="entry name" value="TauE"/>
    <property type="match status" value="1"/>
</dbReference>
<dbReference type="EMBL" id="CZVI01000010">
    <property type="protein sequence ID" value="CUS85928.1"/>
    <property type="molecule type" value="Genomic_DNA"/>
</dbReference>
<dbReference type="PANTHER" id="PTHR43701:SF5">
    <property type="entry name" value="MEMBRANE TRANSPORTER PROTEIN-RELATED"/>
    <property type="match status" value="1"/>
</dbReference>
<accession>A0A0P1M9D3</accession>
<accession>A0A0P1MH24</accession>
<proteinExistence type="inferred from homology"/>
<accession>A0A0P1P8J2</accession>
<organism evidence="7 8">
    <name type="scientific">Candidatus Kryptonium thompsonii</name>
    <dbReference type="NCBI Taxonomy" id="1633631"/>
    <lineage>
        <taxon>Bacteria</taxon>
        <taxon>Pseudomonadati</taxon>
        <taxon>Candidatus Kryptoniota</taxon>
        <taxon>Candidatus Kryptonium</taxon>
    </lineage>
</organism>
<keyword evidence="3 5" id="KW-1133">Transmembrane helix</keyword>
<reference evidence="7 8" key="1">
    <citation type="submission" date="2015-11" db="EMBL/GenBank/DDBJ databases">
        <authorList>
            <person name="Zhang Y."/>
            <person name="Guo Z."/>
        </authorList>
    </citation>
    <scope>NUCLEOTIDE SEQUENCE [LARGE SCALE GENOMIC DNA]</scope>
    <source>
        <strain evidence="7">JGI-4</strain>
    </source>
</reference>
<feature type="transmembrane region" description="Helical" evidence="5">
    <location>
        <begin position="130"/>
        <end position="163"/>
    </location>
</feature>
<gene>
    <name evidence="7" type="ORF">JGI4_02114</name>
    <name evidence="6" type="ORF">JGI8_00944</name>
</gene>
<comment type="similarity">
    <text evidence="5">Belongs to the 4-toluene sulfonate uptake permease (TSUP) (TC 2.A.102) family.</text>
</comment>
<accession>A0A0P1LZ96</accession>
<dbReference type="Proteomes" id="UP000182200">
    <property type="component" value="Unassembled WGS sequence"/>
</dbReference>
<name>A0A0P1M9D3_9BACT</name>
<dbReference type="AlphaFoldDB" id="A0A0P1M9D3"/>
<dbReference type="RefSeq" id="WP_047133306.1">
    <property type="nucleotide sequence ID" value="NZ_CZVI01000010.1"/>
</dbReference>
<dbReference type="STRING" id="1633631.GCA_001442925_02107"/>
<feature type="transmembrane region" description="Helical" evidence="5">
    <location>
        <begin position="71"/>
        <end position="89"/>
    </location>
</feature>
<feature type="transmembrane region" description="Helical" evidence="5">
    <location>
        <begin position="39"/>
        <end position="59"/>
    </location>
</feature>
<feature type="transmembrane region" description="Helical" evidence="5">
    <location>
        <begin position="198"/>
        <end position="219"/>
    </location>
</feature>
<keyword evidence="4 5" id="KW-0472">Membrane</keyword>
<protein>
    <recommendedName>
        <fullName evidence="5">Probable membrane transporter protein</fullName>
    </recommendedName>
</protein>
<dbReference type="EMBL" id="FAOP01000010">
    <property type="protein sequence ID" value="CUU08543.1"/>
    <property type="molecule type" value="Genomic_DNA"/>
</dbReference>
<feature type="transmembrane region" description="Helical" evidence="5">
    <location>
        <begin position="7"/>
        <end position="33"/>
    </location>
</feature>
<accession>A0A0P1LV03</accession>
<reference evidence="6 9" key="2">
    <citation type="submission" date="2015-11" db="EMBL/GenBank/DDBJ databases">
        <authorList>
            <person name="Varghese N."/>
        </authorList>
    </citation>
    <scope>NUCLEOTIDE SEQUENCE [LARGE SCALE GENOMIC DNA]</scope>
    <source>
        <strain evidence="6 9">JGI-8</strain>
    </source>
</reference>
<comment type="subcellular location">
    <subcellularLocation>
        <location evidence="5">Cell membrane</location>
        <topology evidence="5">Multi-pass membrane protein</topology>
    </subcellularLocation>
    <subcellularLocation>
        <location evidence="1">Membrane</location>
        <topology evidence="1">Multi-pass membrane protein</topology>
    </subcellularLocation>
</comment>
<evidence type="ECO:0000256" key="2">
    <source>
        <dbReference type="ARBA" id="ARBA00022692"/>
    </source>
</evidence>